<dbReference type="GO" id="GO:0003700">
    <property type="term" value="F:DNA-binding transcription factor activity"/>
    <property type="evidence" value="ECO:0007669"/>
    <property type="project" value="TreeGrafter"/>
</dbReference>
<sequence>MVGKRPTVYDVAERAGVSIATVSHSFRKPNRIRAETRELVLTAARELGYVPSGSARSLAGGSTGALGLHLFHLLLPQRGAASGESGEELLTALVESAAAGAAPEWFPEANTVDHDPKVFPLYVDEIQRGFVIECRDHGRPVVLSQGGTEQSEVASTAGRVDGLAIFPGPTPADQLLDVLGSNPVVLFSSAPDPRTAQVNSDNRGGMRSIVEHLATVHGVRSLGWVGETSGQFDFSERFSAFEEAVSAKPALSRRIIDQHSFDADPTLPGVERAARERNLPDVLVCGSDQSALVALETLQAAGIRVPEDVLVTGFDDVLAAQLCHPQLTTVRQQFELMGRVAAHLLMAEPAPKLTITLGVSLMPRGSCGC</sequence>
<dbReference type="HOGENOM" id="CLU_037628_6_1_11"/>
<dbReference type="GO" id="GO:0000976">
    <property type="term" value="F:transcription cis-regulatory region binding"/>
    <property type="evidence" value="ECO:0007669"/>
    <property type="project" value="TreeGrafter"/>
</dbReference>
<dbReference type="PATRIC" id="fig|1618207.4.peg.520"/>
<keyword evidence="2" id="KW-0238">DNA-binding</keyword>
<dbReference type="Gene3D" id="1.10.260.40">
    <property type="entry name" value="lambda repressor-like DNA-binding domains"/>
    <property type="match status" value="1"/>
</dbReference>
<dbReference type="RefSeq" id="WP_045073465.1">
    <property type="nucleotide sequence ID" value="NZ_CP011005.1"/>
</dbReference>
<evidence type="ECO:0000313" key="6">
    <source>
        <dbReference type="Proteomes" id="UP000061839"/>
    </source>
</evidence>
<dbReference type="PROSITE" id="PS50932">
    <property type="entry name" value="HTH_LACI_2"/>
    <property type="match status" value="1"/>
</dbReference>
<evidence type="ECO:0000256" key="2">
    <source>
        <dbReference type="ARBA" id="ARBA00023125"/>
    </source>
</evidence>
<dbReference type="CDD" id="cd06267">
    <property type="entry name" value="PBP1_LacI_sugar_binding-like"/>
    <property type="match status" value="1"/>
</dbReference>
<dbReference type="PANTHER" id="PTHR30146:SF109">
    <property type="entry name" value="HTH-TYPE TRANSCRIPTIONAL REGULATOR GALS"/>
    <property type="match status" value="1"/>
</dbReference>
<evidence type="ECO:0000256" key="1">
    <source>
        <dbReference type="ARBA" id="ARBA00023015"/>
    </source>
</evidence>
<keyword evidence="1" id="KW-0805">Transcription regulation</keyword>
<dbReference type="InterPro" id="IPR000843">
    <property type="entry name" value="HTH_LacI"/>
</dbReference>
<dbReference type="EMBL" id="CP011005">
    <property type="protein sequence ID" value="AJT40681.1"/>
    <property type="molecule type" value="Genomic_DNA"/>
</dbReference>
<dbReference type="SMART" id="SM00354">
    <property type="entry name" value="HTH_LACI"/>
    <property type="match status" value="1"/>
</dbReference>
<organism evidence="5 6">
    <name type="scientific">Psychromicrobium lacuslunae</name>
    <dbReference type="NCBI Taxonomy" id="1618207"/>
    <lineage>
        <taxon>Bacteria</taxon>
        <taxon>Bacillati</taxon>
        <taxon>Actinomycetota</taxon>
        <taxon>Actinomycetes</taxon>
        <taxon>Micrococcales</taxon>
        <taxon>Micrococcaceae</taxon>
        <taxon>Psychromicrobium</taxon>
    </lineage>
</organism>
<protein>
    <recommendedName>
        <fullName evidence="4">HTH lacI-type domain-containing protein</fullName>
    </recommendedName>
</protein>
<evidence type="ECO:0000259" key="4">
    <source>
        <dbReference type="PROSITE" id="PS50932"/>
    </source>
</evidence>
<dbReference type="InterPro" id="IPR028082">
    <property type="entry name" value="Peripla_BP_I"/>
</dbReference>
<evidence type="ECO:0000256" key="3">
    <source>
        <dbReference type="ARBA" id="ARBA00023163"/>
    </source>
</evidence>
<dbReference type="InterPro" id="IPR046335">
    <property type="entry name" value="LacI/GalR-like_sensor"/>
</dbReference>
<dbReference type="STRING" id="1618207.UM93_02540"/>
<gene>
    <name evidence="5" type="ORF">UM93_02540</name>
</gene>
<dbReference type="Pfam" id="PF13377">
    <property type="entry name" value="Peripla_BP_3"/>
    <property type="match status" value="1"/>
</dbReference>
<accession>A0A0D4BX43</accession>
<dbReference type="SUPFAM" id="SSF47413">
    <property type="entry name" value="lambda repressor-like DNA-binding domains"/>
    <property type="match status" value="1"/>
</dbReference>
<dbReference type="Proteomes" id="UP000061839">
    <property type="component" value="Chromosome"/>
</dbReference>
<evidence type="ECO:0000313" key="5">
    <source>
        <dbReference type="EMBL" id="AJT40681.1"/>
    </source>
</evidence>
<dbReference type="CDD" id="cd01392">
    <property type="entry name" value="HTH_LacI"/>
    <property type="match status" value="1"/>
</dbReference>
<dbReference type="AlphaFoldDB" id="A0A0D4BX43"/>
<dbReference type="OrthoDB" id="2854648at2"/>
<dbReference type="Gene3D" id="3.40.50.2300">
    <property type="match status" value="2"/>
</dbReference>
<proteinExistence type="predicted"/>
<dbReference type="PANTHER" id="PTHR30146">
    <property type="entry name" value="LACI-RELATED TRANSCRIPTIONAL REPRESSOR"/>
    <property type="match status" value="1"/>
</dbReference>
<keyword evidence="6" id="KW-1185">Reference proteome</keyword>
<feature type="domain" description="HTH lacI-type" evidence="4">
    <location>
        <begin position="6"/>
        <end position="60"/>
    </location>
</feature>
<name>A0A0D4BX43_9MICC</name>
<dbReference type="SUPFAM" id="SSF53822">
    <property type="entry name" value="Periplasmic binding protein-like I"/>
    <property type="match status" value="1"/>
</dbReference>
<keyword evidence="3" id="KW-0804">Transcription</keyword>
<reference evidence="5 6" key="1">
    <citation type="journal article" date="2015" name="Genome Announc.">
        <title>Complete Genome Sequencing of Protease-Producing Novel Arthrobacter sp. Strain IHBB 11108 Using PacBio Single-Molecule Real-Time Sequencing Technology.</title>
        <authorList>
            <person name="Kiran S."/>
            <person name="Swarnkar M.K."/>
            <person name="Pal M."/>
            <person name="Thakur R."/>
            <person name="Tewari R."/>
            <person name="Singh A.K."/>
            <person name="Gulati A."/>
        </authorList>
    </citation>
    <scope>NUCLEOTIDE SEQUENCE [LARGE SCALE GENOMIC DNA]</scope>
    <source>
        <strain evidence="5 6">IHBB 11108</strain>
    </source>
</reference>
<dbReference type="KEGG" id="ari:UM93_02540"/>
<dbReference type="Pfam" id="PF00356">
    <property type="entry name" value="LacI"/>
    <property type="match status" value="1"/>
</dbReference>
<dbReference type="InterPro" id="IPR010982">
    <property type="entry name" value="Lambda_DNA-bd_dom_sf"/>
</dbReference>